<protein>
    <submittedName>
        <fullName evidence="1">Uncharacterized protein</fullName>
    </submittedName>
</protein>
<organism evidence="1 2">
    <name type="scientific">Escherichia phage A5-4</name>
    <dbReference type="NCBI Taxonomy" id="2996162"/>
    <lineage>
        <taxon>Viruses</taxon>
        <taxon>Duplodnaviria</taxon>
        <taxon>Heunggongvirae</taxon>
        <taxon>Uroviricota</taxon>
        <taxon>Caudoviricetes</taxon>
        <taxon>Vequintavirinae</taxon>
    </lineage>
</organism>
<sequence>MKNETWRYGEFGYYFVDSIERDRYFTSGESYEGRLEDWNLFAALFPERAGQVYKLIEQKILRTEEEMKYKMMIRDFSERNEARAATLLEVRTALVNLEENDD</sequence>
<dbReference type="EMBL" id="OP744025">
    <property type="protein sequence ID" value="UZZ64373.1"/>
    <property type="molecule type" value="Genomic_DNA"/>
</dbReference>
<accession>A0A9Y1GUR9</accession>
<evidence type="ECO:0000313" key="2">
    <source>
        <dbReference type="Proteomes" id="UP001236076"/>
    </source>
</evidence>
<name>A0A9Y1GUR9_9CAUD</name>
<reference evidence="1 2" key="1">
    <citation type="submission" date="2022-10" db="EMBL/GenBank/DDBJ databases">
        <authorList>
            <person name="Cortes-Martin A."/>
            <person name="Buttimer C.T.H."/>
            <person name="Hill C."/>
        </authorList>
    </citation>
    <scope>NUCLEOTIDE SEQUENCE [LARGE SCALE GENOMIC DNA]</scope>
</reference>
<dbReference type="Proteomes" id="UP001236076">
    <property type="component" value="Segment"/>
</dbReference>
<evidence type="ECO:0000313" key="1">
    <source>
        <dbReference type="EMBL" id="UZZ64373.1"/>
    </source>
</evidence>
<gene>
    <name evidence="1" type="ORF">A54_133</name>
</gene>
<keyword evidence="2" id="KW-1185">Reference proteome</keyword>
<proteinExistence type="predicted"/>